<accession>A0A0F9MT13</accession>
<dbReference type="GO" id="GO:0004519">
    <property type="term" value="F:endonuclease activity"/>
    <property type="evidence" value="ECO:0007669"/>
    <property type="project" value="InterPro"/>
</dbReference>
<comment type="caution">
    <text evidence="2">The sequence shown here is derived from an EMBL/GenBank/DDBJ whole genome shotgun (WGS) entry which is preliminary data.</text>
</comment>
<dbReference type="GO" id="GO:0003676">
    <property type="term" value="F:nucleic acid binding"/>
    <property type="evidence" value="ECO:0007669"/>
    <property type="project" value="InterPro"/>
</dbReference>
<proteinExistence type="predicted"/>
<feature type="non-terminal residue" evidence="2">
    <location>
        <position position="1"/>
    </location>
</feature>
<reference evidence="2" key="1">
    <citation type="journal article" date="2015" name="Nature">
        <title>Complex archaea that bridge the gap between prokaryotes and eukaryotes.</title>
        <authorList>
            <person name="Spang A."/>
            <person name="Saw J.H."/>
            <person name="Jorgensen S.L."/>
            <person name="Zaremba-Niedzwiedzka K."/>
            <person name="Martijn J."/>
            <person name="Lind A.E."/>
            <person name="van Eijk R."/>
            <person name="Schleper C."/>
            <person name="Guy L."/>
            <person name="Ettema T.J."/>
        </authorList>
    </citation>
    <scope>NUCLEOTIDE SEQUENCE</scope>
</reference>
<evidence type="ECO:0000313" key="2">
    <source>
        <dbReference type="EMBL" id="KKN10430.1"/>
    </source>
</evidence>
<feature type="domain" description="HNH nuclease" evidence="1">
    <location>
        <begin position="191"/>
        <end position="250"/>
    </location>
</feature>
<dbReference type="InterPro" id="IPR002711">
    <property type="entry name" value="HNH"/>
</dbReference>
<dbReference type="Gene3D" id="1.10.30.50">
    <property type="match status" value="1"/>
</dbReference>
<dbReference type="GO" id="GO:0008270">
    <property type="term" value="F:zinc ion binding"/>
    <property type="evidence" value="ECO:0007669"/>
    <property type="project" value="InterPro"/>
</dbReference>
<name>A0A0F9MT13_9ZZZZ</name>
<gene>
    <name evidence="2" type="ORF">LCGC14_1036600</name>
</gene>
<dbReference type="EMBL" id="LAZR01004244">
    <property type="protein sequence ID" value="KKN10430.1"/>
    <property type="molecule type" value="Genomic_DNA"/>
</dbReference>
<protein>
    <recommendedName>
        <fullName evidence="1">HNH nuclease domain-containing protein</fullName>
    </recommendedName>
</protein>
<dbReference type="CDD" id="cd00085">
    <property type="entry name" value="HNHc"/>
    <property type="match status" value="1"/>
</dbReference>
<evidence type="ECO:0000259" key="1">
    <source>
        <dbReference type="SMART" id="SM00507"/>
    </source>
</evidence>
<dbReference type="Pfam" id="PF01844">
    <property type="entry name" value="HNH"/>
    <property type="match status" value="1"/>
</dbReference>
<organism evidence="2">
    <name type="scientific">marine sediment metagenome</name>
    <dbReference type="NCBI Taxonomy" id="412755"/>
    <lineage>
        <taxon>unclassified sequences</taxon>
        <taxon>metagenomes</taxon>
        <taxon>ecological metagenomes</taxon>
    </lineage>
</organism>
<dbReference type="SMART" id="SM00507">
    <property type="entry name" value="HNHc"/>
    <property type="match status" value="1"/>
</dbReference>
<dbReference type="AlphaFoldDB" id="A0A0F9MT13"/>
<sequence>NKSWSRLYRHKSKIFSDIPRLMKSLKLFLNKSLDIEERFDQVVKYQGKSHIIGIGVGVASAILHIYDPNQYGVWNTRSIIALDRLKMLPIRIIGIGAYYVALNNKLHEMKEILKTDLTTLDLFLGYIFDKPKEYFEEYKIFENLEEFEGDLDIQITSIKSFDKEILLKKIKKKKPLKEFQYTIKQYSRNLYVIKLALQRANGTCECCNESAPFLRMEGSPYLEIHHLIPLSEEGNDDIDNVSAICPNCHKELHFGENKEKKSDDLLKIISKKNSALNYK</sequence>
<dbReference type="InterPro" id="IPR003615">
    <property type="entry name" value="HNH_nuc"/>
</dbReference>